<comment type="similarity">
    <text evidence="2">Belongs to the major facilitator superfamily. TCR/Tet family.</text>
</comment>
<keyword evidence="6 8" id="KW-0472">Membrane</keyword>
<keyword evidence="3" id="KW-0813">Transport</keyword>
<reference evidence="10" key="1">
    <citation type="submission" date="2016-05" db="EMBL/GenBank/DDBJ databases">
        <title>Lichen genome sequencing reveals its rich biosynthetic potential.</title>
        <authorList>
            <person name="Bertrand R.L."/>
            <person name="Abdel-Hameed M."/>
            <person name="Sorensen J.L."/>
        </authorList>
    </citation>
    <scope>NUCLEOTIDE SEQUENCE</scope>
</reference>
<evidence type="ECO:0000256" key="5">
    <source>
        <dbReference type="ARBA" id="ARBA00022989"/>
    </source>
</evidence>
<feature type="transmembrane region" description="Helical" evidence="8">
    <location>
        <begin position="424"/>
        <end position="442"/>
    </location>
</feature>
<feature type="transmembrane region" description="Helical" evidence="8">
    <location>
        <begin position="159"/>
        <end position="178"/>
    </location>
</feature>
<evidence type="ECO:0000259" key="9">
    <source>
        <dbReference type="PROSITE" id="PS50850"/>
    </source>
</evidence>
<feature type="transmembrane region" description="Helical" evidence="8">
    <location>
        <begin position="129"/>
        <end position="147"/>
    </location>
</feature>
<evidence type="ECO:0000313" key="11">
    <source>
        <dbReference type="EMBL" id="AUW31361.1"/>
    </source>
</evidence>
<dbReference type="InterPro" id="IPR020846">
    <property type="entry name" value="MFS_dom"/>
</dbReference>
<keyword evidence="4 8" id="KW-0812">Transmembrane</keyword>
<feature type="transmembrane region" description="Helical" evidence="8">
    <location>
        <begin position="454"/>
        <end position="474"/>
    </location>
</feature>
<dbReference type="EMBL" id="MG777507">
    <property type="protein sequence ID" value="AUW31361.1"/>
    <property type="molecule type" value="Genomic_DNA"/>
</dbReference>
<evidence type="ECO:0000256" key="2">
    <source>
        <dbReference type="ARBA" id="ARBA00007520"/>
    </source>
</evidence>
<dbReference type="Pfam" id="PF07690">
    <property type="entry name" value="MFS_1"/>
    <property type="match status" value="1"/>
</dbReference>
<evidence type="ECO:0000256" key="3">
    <source>
        <dbReference type="ARBA" id="ARBA00022448"/>
    </source>
</evidence>
<feature type="transmembrane region" description="Helical" evidence="8">
    <location>
        <begin position="361"/>
        <end position="385"/>
    </location>
</feature>
<feature type="transmembrane region" description="Helical" evidence="8">
    <location>
        <begin position="184"/>
        <end position="204"/>
    </location>
</feature>
<feature type="region of interest" description="Disordered" evidence="7">
    <location>
        <begin position="40"/>
        <end position="81"/>
    </location>
</feature>
<keyword evidence="5 8" id="KW-1133">Transmembrane helix</keyword>
<feature type="transmembrane region" description="Helical" evidence="8">
    <location>
        <begin position="89"/>
        <end position="107"/>
    </location>
</feature>
<dbReference type="GO" id="GO:0005886">
    <property type="term" value="C:plasma membrane"/>
    <property type="evidence" value="ECO:0007669"/>
    <property type="project" value="TreeGrafter"/>
</dbReference>
<feature type="transmembrane region" description="Helical" evidence="8">
    <location>
        <begin position="288"/>
        <end position="314"/>
    </location>
</feature>
<feature type="compositionally biased region" description="Polar residues" evidence="7">
    <location>
        <begin position="49"/>
        <end position="60"/>
    </location>
</feature>
<feature type="transmembrane region" description="Helical" evidence="8">
    <location>
        <begin position="397"/>
        <end position="417"/>
    </location>
</feature>
<comment type="subcellular location">
    <subcellularLocation>
        <location evidence="1">Membrane</location>
        <topology evidence="1">Multi-pass membrane protein</topology>
    </subcellularLocation>
</comment>
<evidence type="ECO:0000256" key="4">
    <source>
        <dbReference type="ARBA" id="ARBA00022692"/>
    </source>
</evidence>
<evidence type="ECO:0000256" key="1">
    <source>
        <dbReference type="ARBA" id="ARBA00004141"/>
    </source>
</evidence>
<dbReference type="Gene3D" id="1.20.1250.20">
    <property type="entry name" value="MFS general substrate transporter like domains"/>
    <property type="match status" value="2"/>
</dbReference>
<evidence type="ECO:0000256" key="6">
    <source>
        <dbReference type="ARBA" id="ARBA00023136"/>
    </source>
</evidence>
<dbReference type="AlphaFoldDB" id="A0A1Z1C4P8"/>
<feature type="transmembrane region" description="Helical" evidence="8">
    <location>
        <begin position="486"/>
        <end position="510"/>
    </location>
</feature>
<protein>
    <submittedName>
        <fullName evidence="10">Putative MFS transporter</fullName>
    </submittedName>
</protein>
<feature type="transmembrane region" description="Helical" evidence="8">
    <location>
        <begin position="248"/>
        <end position="267"/>
    </location>
</feature>
<dbReference type="PROSITE" id="PS50850">
    <property type="entry name" value="MFS"/>
    <property type="match status" value="1"/>
</dbReference>
<accession>A0A1Z1C4P8</accession>
<dbReference type="InterPro" id="IPR036259">
    <property type="entry name" value="MFS_trans_sf"/>
</dbReference>
<proteinExistence type="inferred from homology"/>
<dbReference type="FunFam" id="1.20.1250.20:FF:000429">
    <property type="entry name" value="MFS drug efflux transporter, putative"/>
    <property type="match status" value="1"/>
</dbReference>
<feature type="transmembrane region" description="Helical" evidence="8">
    <location>
        <begin position="216"/>
        <end position="236"/>
    </location>
</feature>
<reference evidence="11" key="2">
    <citation type="submission" date="2017-12" db="EMBL/GenBank/DDBJ databases">
        <title>Genome Sequencing Reveals a Rich Biosynthetic Potential.</title>
        <authorList>
            <person name="Bertrand R.L."/>
            <person name="Abdel-Hameed M.E."/>
            <person name="Sorensen J.L."/>
        </authorList>
    </citation>
    <scope>NUCLEOTIDE SEQUENCE</scope>
</reference>
<evidence type="ECO:0000256" key="7">
    <source>
        <dbReference type="SAM" id="MobiDB-lite"/>
    </source>
</evidence>
<dbReference type="GO" id="GO:0022857">
    <property type="term" value="F:transmembrane transporter activity"/>
    <property type="evidence" value="ECO:0007669"/>
    <property type="project" value="InterPro"/>
</dbReference>
<name>A0A1Z1C4P8_CLAUC</name>
<sequence length="598" mass="64844">MVPLSVFVIAIREDDLDETKKIPQTRITLAISTPRTVFEAITQGDMERNTSGNDTSPSMTSKEEEDQNDAPSTGSTNEEEKPQRAIRGVRWFLVCLAIFSCNLLYGLDTTIVADIQAAVVQTFNDVAELGWLGIGFPLGSIAIILPIGKAYAIFDVKWLYIASLTMFAAGSALCGAAPNMKALIVGRVWAGAGGAGMYLGNLNLLTLTTTPQERSIYMAFIILVYGVGSILGPVIGGSLADSSATWRWAFYINLIIFAAITPIYVFLLPSFQPQPDVTIFTKLKDLDWLGALLNAAIYVTFVMIFTFGGSIWPWNDGRVITLFVVFGVVLLAFIVTQYYAILTTKERRLFPGQFLRSRSLVLLYVCTACLGASLYVAIYYIPLYFQFVHGDTGTQAAVRLLPFIIFYIVGVLLNGILMPRFGYYMPWFFFSGVFMTIGGALMYTLKTGTPTANIYGYTILLGIGMTSYQSAYSVAPTKVSTDEVPVVIQFINVAQSGGILMALTISTVVFQNIAYKELLGILGKAGYSPIDIRAAIAGARSTVLESAPPALRQAALEAIVHAIDDAYALVIAAGALQLVCAAFLRREKFVAPGLSPGA</sequence>
<dbReference type="PANTHER" id="PTHR23501">
    <property type="entry name" value="MAJOR FACILITATOR SUPERFAMILY"/>
    <property type="match status" value="1"/>
</dbReference>
<evidence type="ECO:0000313" key="10">
    <source>
        <dbReference type="EMBL" id="ANM86578.1"/>
    </source>
</evidence>
<feature type="domain" description="Major facilitator superfamily (MFS) profile" evidence="9">
    <location>
        <begin position="94"/>
        <end position="589"/>
    </location>
</feature>
<dbReference type="PANTHER" id="PTHR23501:SF12">
    <property type="entry name" value="MAJOR FACILITATOR SUPERFAMILY (MFS) PROFILE DOMAIN-CONTAINING PROTEIN-RELATED"/>
    <property type="match status" value="1"/>
</dbReference>
<dbReference type="InterPro" id="IPR011701">
    <property type="entry name" value="MFS"/>
</dbReference>
<feature type="transmembrane region" description="Helical" evidence="8">
    <location>
        <begin position="320"/>
        <end position="341"/>
    </location>
</feature>
<dbReference type="EMBL" id="KX264276">
    <property type="protein sequence ID" value="ANM86578.1"/>
    <property type="molecule type" value="Genomic_DNA"/>
</dbReference>
<organism evidence="10">
    <name type="scientific">Cladonia uncialis subsp. uncialis</name>
    <dbReference type="NCBI Taxonomy" id="180999"/>
    <lineage>
        <taxon>Eukaryota</taxon>
        <taxon>Fungi</taxon>
        <taxon>Dikarya</taxon>
        <taxon>Ascomycota</taxon>
        <taxon>Pezizomycotina</taxon>
        <taxon>Lecanoromycetes</taxon>
        <taxon>OSLEUM clade</taxon>
        <taxon>Lecanoromycetidae</taxon>
        <taxon>Lecanorales</taxon>
        <taxon>Lecanorineae</taxon>
        <taxon>Cladoniaceae</taxon>
        <taxon>Cladonia</taxon>
    </lineage>
</organism>
<dbReference type="SUPFAM" id="SSF103473">
    <property type="entry name" value="MFS general substrate transporter"/>
    <property type="match status" value="1"/>
</dbReference>
<evidence type="ECO:0000256" key="8">
    <source>
        <dbReference type="SAM" id="Phobius"/>
    </source>
</evidence>